<dbReference type="Proteomes" id="UP000275267">
    <property type="component" value="Unassembled WGS sequence"/>
</dbReference>
<gene>
    <name evidence="4" type="ORF">C2845_PM13G06460</name>
</gene>
<feature type="domain" description="BTB" evidence="2">
    <location>
        <begin position="298"/>
        <end position="365"/>
    </location>
</feature>
<dbReference type="GO" id="GO:0016567">
    <property type="term" value="P:protein ubiquitination"/>
    <property type="evidence" value="ECO:0007669"/>
    <property type="project" value="InterPro"/>
</dbReference>
<dbReference type="InterPro" id="IPR008974">
    <property type="entry name" value="TRAF-like"/>
</dbReference>
<accession>A0A3L6RI02</accession>
<dbReference type="CDD" id="cd00121">
    <property type="entry name" value="MATH"/>
    <property type="match status" value="1"/>
</dbReference>
<dbReference type="PANTHER" id="PTHR26379:SF438">
    <property type="entry name" value="OS08G0128700 PROTEIN"/>
    <property type="match status" value="1"/>
</dbReference>
<comment type="pathway">
    <text evidence="1">Protein modification; protein ubiquitination.</text>
</comment>
<dbReference type="SUPFAM" id="SSF49599">
    <property type="entry name" value="TRAF domain-like"/>
    <property type="match status" value="1"/>
</dbReference>
<dbReference type="SMART" id="SM00225">
    <property type="entry name" value="BTB"/>
    <property type="match status" value="1"/>
</dbReference>
<dbReference type="Pfam" id="PF00651">
    <property type="entry name" value="BTB"/>
    <property type="match status" value="1"/>
</dbReference>
<name>A0A3L6RI02_PANMI</name>
<sequence>MLRDEQFNKYRPMIPQNKEWWFQTADQPSGPVGLPQPTGLTGVHDRSNSQVQPVQQPVQQVQLSRKLKGPFRLLRFSLSTSSESRVGGACGCPDSVILAPSSSRHRHQMTKTPTTVSMCAPETEEGKHLFEIFGYSKHRGMGQDEDKFIRSGTFSVGGHDWSIRFYPDGYDSVYASNPDSISVFLELRSHGASVRASCDLRLVDQHTGMSASEHKTEPRMFSFGEYSMYAPHTNLFMDRSSLESSVYLKDDHLTIECIVTVFKEPQVSETKSRPRIQVPAASEIGEHLGKLLETGQGADVTFRVRGQTFRAHKSVLAVRSPVFEAEFFGPMKEATAQLLTIRGINPAVFRTLLHFIYTDSLPAFDDLERGLQTFRTN</sequence>
<protein>
    <recommendedName>
        <fullName evidence="6">BTB/POZ and MATH domain-containing protein 2-like</fullName>
    </recommendedName>
</protein>
<dbReference type="InterPro" id="IPR002083">
    <property type="entry name" value="MATH/TRAF_dom"/>
</dbReference>
<dbReference type="PROSITE" id="PS50144">
    <property type="entry name" value="MATH"/>
    <property type="match status" value="1"/>
</dbReference>
<dbReference type="EMBL" id="PQIB02000008">
    <property type="protein sequence ID" value="RLN04033.1"/>
    <property type="molecule type" value="Genomic_DNA"/>
</dbReference>
<dbReference type="Pfam" id="PF22486">
    <property type="entry name" value="MATH_2"/>
    <property type="match status" value="1"/>
</dbReference>
<dbReference type="Gene3D" id="3.30.710.10">
    <property type="entry name" value="Potassium Channel Kv1.1, Chain A"/>
    <property type="match status" value="1"/>
</dbReference>
<evidence type="ECO:0000313" key="5">
    <source>
        <dbReference type="Proteomes" id="UP000275267"/>
    </source>
</evidence>
<evidence type="ECO:0000313" key="4">
    <source>
        <dbReference type="EMBL" id="RLN04033.1"/>
    </source>
</evidence>
<dbReference type="OrthoDB" id="6056451at2759"/>
<keyword evidence="5" id="KW-1185">Reference proteome</keyword>
<proteinExistence type="predicted"/>
<evidence type="ECO:0000259" key="2">
    <source>
        <dbReference type="PROSITE" id="PS50097"/>
    </source>
</evidence>
<reference evidence="5" key="1">
    <citation type="journal article" date="2019" name="Nat. Commun.">
        <title>The genome of broomcorn millet.</title>
        <authorList>
            <person name="Zou C."/>
            <person name="Miki D."/>
            <person name="Li D."/>
            <person name="Tang Q."/>
            <person name="Xiao L."/>
            <person name="Rajput S."/>
            <person name="Deng P."/>
            <person name="Jia W."/>
            <person name="Huang R."/>
            <person name="Zhang M."/>
            <person name="Sun Y."/>
            <person name="Hu J."/>
            <person name="Fu X."/>
            <person name="Schnable P.S."/>
            <person name="Li F."/>
            <person name="Zhang H."/>
            <person name="Feng B."/>
            <person name="Zhu X."/>
            <person name="Liu R."/>
            <person name="Schnable J.C."/>
            <person name="Zhu J.-K."/>
            <person name="Zhang H."/>
        </authorList>
    </citation>
    <scope>NUCLEOTIDE SEQUENCE [LARGE SCALE GENOMIC DNA]</scope>
</reference>
<feature type="domain" description="MATH" evidence="3">
    <location>
        <begin position="125"/>
        <end position="259"/>
    </location>
</feature>
<evidence type="ECO:0000259" key="3">
    <source>
        <dbReference type="PROSITE" id="PS50144"/>
    </source>
</evidence>
<evidence type="ECO:0000256" key="1">
    <source>
        <dbReference type="ARBA" id="ARBA00004906"/>
    </source>
</evidence>
<dbReference type="InterPro" id="IPR045005">
    <property type="entry name" value="BPM1-6"/>
</dbReference>
<organism evidence="4 5">
    <name type="scientific">Panicum miliaceum</name>
    <name type="common">Proso millet</name>
    <name type="synonym">Broomcorn millet</name>
    <dbReference type="NCBI Taxonomy" id="4540"/>
    <lineage>
        <taxon>Eukaryota</taxon>
        <taxon>Viridiplantae</taxon>
        <taxon>Streptophyta</taxon>
        <taxon>Embryophyta</taxon>
        <taxon>Tracheophyta</taxon>
        <taxon>Spermatophyta</taxon>
        <taxon>Magnoliopsida</taxon>
        <taxon>Liliopsida</taxon>
        <taxon>Poales</taxon>
        <taxon>Poaceae</taxon>
        <taxon>PACMAD clade</taxon>
        <taxon>Panicoideae</taxon>
        <taxon>Panicodae</taxon>
        <taxon>Paniceae</taxon>
        <taxon>Panicinae</taxon>
        <taxon>Panicum</taxon>
        <taxon>Panicum sect. Panicum</taxon>
    </lineage>
</organism>
<dbReference type="AlphaFoldDB" id="A0A3L6RI02"/>
<dbReference type="PROSITE" id="PS50097">
    <property type="entry name" value="BTB"/>
    <property type="match status" value="1"/>
</dbReference>
<comment type="caution">
    <text evidence="4">The sequence shown here is derived from an EMBL/GenBank/DDBJ whole genome shotgun (WGS) entry which is preliminary data.</text>
</comment>
<dbReference type="PANTHER" id="PTHR26379">
    <property type="entry name" value="BTB/POZ AND MATH DOMAIN-CONTAINING PROTEIN 1"/>
    <property type="match status" value="1"/>
</dbReference>
<dbReference type="InterPro" id="IPR000210">
    <property type="entry name" value="BTB/POZ_dom"/>
</dbReference>
<dbReference type="SUPFAM" id="SSF54695">
    <property type="entry name" value="POZ domain"/>
    <property type="match status" value="1"/>
</dbReference>
<dbReference type="InterPro" id="IPR011333">
    <property type="entry name" value="SKP1/BTB/POZ_sf"/>
</dbReference>
<evidence type="ECO:0008006" key="6">
    <source>
        <dbReference type="Google" id="ProtNLM"/>
    </source>
</evidence>
<dbReference type="Gene3D" id="2.60.210.10">
    <property type="entry name" value="Apoptosis, Tumor Necrosis Factor Receptor Associated Protein 2, Chain A"/>
    <property type="match status" value="1"/>
</dbReference>
<dbReference type="STRING" id="4540.A0A3L6RI02"/>